<dbReference type="EMBL" id="CAJZBQ010000018">
    <property type="protein sequence ID" value="CAG9317561.1"/>
    <property type="molecule type" value="Genomic_DNA"/>
</dbReference>
<feature type="transmembrane region" description="Helical" evidence="1">
    <location>
        <begin position="20"/>
        <end position="38"/>
    </location>
</feature>
<comment type="caution">
    <text evidence="2">The sequence shown here is derived from an EMBL/GenBank/DDBJ whole genome shotgun (WGS) entry which is preliminary data.</text>
</comment>
<evidence type="ECO:0000313" key="3">
    <source>
        <dbReference type="Proteomes" id="UP001162131"/>
    </source>
</evidence>
<feature type="transmembrane region" description="Helical" evidence="1">
    <location>
        <begin position="50"/>
        <end position="70"/>
    </location>
</feature>
<dbReference type="Proteomes" id="UP001162131">
    <property type="component" value="Unassembled WGS sequence"/>
</dbReference>
<evidence type="ECO:0000256" key="1">
    <source>
        <dbReference type="SAM" id="Phobius"/>
    </source>
</evidence>
<keyword evidence="3" id="KW-1185">Reference proteome</keyword>
<gene>
    <name evidence="2" type="ORF">BSTOLATCC_MIC18806</name>
</gene>
<feature type="transmembrane region" description="Helical" evidence="1">
    <location>
        <begin position="160"/>
        <end position="179"/>
    </location>
</feature>
<feature type="transmembrane region" description="Helical" evidence="1">
    <location>
        <begin position="116"/>
        <end position="139"/>
    </location>
</feature>
<feature type="transmembrane region" description="Helical" evidence="1">
    <location>
        <begin position="82"/>
        <end position="101"/>
    </location>
</feature>
<proteinExistence type="predicted"/>
<keyword evidence="1" id="KW-0812">Transmembrane</keyword>
<reference evidence="2" key="1">
    <citation type="submission" date="2021-09" db="EMBL/GenBank/DDBJ databases">
        <authorList>
            <consortium name="AG Swart"/>
            <person name="Singh M."/>
            <person name="Singh A."/>
            <person name="Seah K."/>
            <person name="Emmerich C."/>
        </authorList>
    </citation>
    <scope>NUCLEOTIDE SEQUENCE</scope>
    <source>
        <strain evidence="2">ATCC30299</strain>
    </source>
</reference>
<feature type="transmembrane region" description="Helical" evidence="1">
    <location>
        <begin position="199"/>
        <end position="218"/>
    </location>
</feature>
<accession>A0AAU9JA24</accession>
<organism evidence="2 3">
    <name type="scientific">Blepharisma stoltei</name>
    <dbReference type="NCBI Taxonomy" id="1481888"/>
    <lineage>
        <taxon>Eukaryota</taxon>
        <taxon>Sar</taxon>
        <taxon>Alveolata</taxon>
        <taxon>Ciliophora</taxon>
        <taxon>Postciliodesmatophora</taxon>
        <taxon>Heterotrichea</taxon>
        <taxon>Heterotrichida</taxon>
        <taxon>Blepharismidae</taxon>
        <taxon>Blepharisma</taxon>
    </lineage>
</organism>
<protein>
    <recommendedName>
        <fullName evidence="4">Transmembrane protein</fullName>
    </recommendedName>
</protein>
<name>A0AAU9JA24_9CILI</name>
<dbReference type="AlphaFoldDB" id="A0AAU9JA24"/>
<evidence type="ECO:0008006" key="4">
    <source>
        <dbReference type="Google" id="ProtNLM"/>
    </source>
</evidence>
<keyword evidence="1" id="KW-0472">Membrane</keyword>
<sequence>MNFHKDLMKTVGDKLNWRKASISSAIGAGLGIGVSFIINSTLAEISINPFFSVYFGILFMIVGAVIISRVQQQSNEETKRKYYFAFGVLVVLSGILCFLLEKNWSLGLGPHLKIPLYAILGISVSFALTFAIVDLMNYFSSYFSGYSGKVIVENPQQISAILVLSSIMGVIFGLIFGILDVEDQTAYQLRIALMKEQLYCYPIGAILGALSGVMNEYLKTDYIQPPDQFDEEI</sequence>
<keyword evidence="1" id="KW-1133">Transmembrane helix</keyword>
<evidence type="ECO:0000313" key="2">
    <source>
        <dbReference type="EMBL" id="CAG9317561.1"/>
    </source>
</evidence>